<dbReference type="HOGENOM" id="CLU_2270288_0_0_1"/>
<organism evidence="1 2">
    <name type="scientific">Tilletiaria anomala (strain ATCC 24038 / CBS 436.72 / UBC 951)</name>
    <dbReference type="NCBI Taxonomy" id="1037660"/>
    <lineage>
        <taxon>Eukaryota</taxon>
        <taxon>Fungi</taxon>
        <taxon>Dikarya</taxon>
        <taxon>Basidiomycota</taxon>
        <taxon>Ustilaginomycotina</taxon>
        <taxon>Exobasidiomycetes</taxon>
        <taxon>Georgefischeriales</taxon>
        <taxon>Tilletiariaceae</taxon>
        <taxon>Tilletiaria</taxon>
    </lineage>
</organism>
<name>A0A066V099_TILAU</name>
<feature type="non-terminal residue" evidence="1">
    <location>
        <position position="103"/>
    </location>
</feature>
<dbReference type="AlphaFoldDB" id="A0A066V099"/>
<proteinExistence type="predicted"/>
<feature type="non-terminal residue" evidence="1">
    <location>
        <position position="1"/>
    </location>
</feature>
<evidence type="ECO:0000313" key="2">
    <source>
        <dbReference type="Proteomes" id="UP000027361"/>
    </source>
</evidence>
<sequence>ASSCSSRWSVVSSTRAPAYSLPLAATLYAPSTTTSTYSPRVTSADLPTSSVFALPATTPTRQLTTAAISGLSARLRPATSSLSAKRRRSLRCMRVALASSSRS</sequence>
<accession>A0A066V099</accession>
<dbReference type="InParanoid" id="A0A066V099"/>
<protein>
    <submittedName>
        <fullName evidence="1">Uncharacterized protein</fullName>
    </submittedName>
</protein>
<gene>
    <name evidence="1" type="ORF">K437DRAFT_260426</name>
</gene>
<dbReference type="GeneID" id="25265541"/>
<dbReference type="EMBL" id="JMSN01000258">
    <property type="protein sequence ID" value="KDN34866.1"/>
    <property type="molecule type" value="Genomic_DNA"/>
</dbReference>
<dbReference type="Proteomes" id="UP000027361">
    <property type="component" value="Unassembled WGS sequence"/>
</dbReference>
<reference evidence="1 2" key="1">
    <citation type="submission" date="2014-05" db="EMBL/GenBank/DDBJ databases">
        <title>Draft genome sequence of a rare smut relative, Tilletiaria anomala UBC 951.</title>
        <authorList>
            <consortium name="DOE Joint Genome Institute"/>
            <person name="Toome M."/>
            <person name="Kuo A."/>
            <person name="Henrissat B."/>
            <person name="Lipzen A."/>
            <person name="Tritt A."/>
            <person name="Yoshinaga Y."/>
            <person name="Zane M."/>
            <person name="Barry K."/>
            <person name="Grigoriev I.V."/>
            <person name="Spatafora J.W."/>
            <person name="Aimea M.C."/>
        </authorList>
    </citation>
    <scope>NUCLEOTIDE SEQUENCE [LARGE SCALE GENOMIC DNA]</scope>
    <source>
        <strain evidence="1 2">UBC 951</strain>
    </source>
</reference>
<keyword evidence="2" id="KW-1185">Reference proteome</keyword>
<comment type="caution">
    <text evidence="1">The sequence shown here is derived from an EMBL/GenBank/DDBJ whole genome shotgun (WGS) entry which is preliminary data.</text>
</comment>
<dbReference type="RefSeq" id="XP_013239714.1">
    <property type="nucleotide sequence ID" value="XM_013384260.1"/>
</dbReference>
<evidence type="ECO:0000313" key="1">
    <source>
        <dbReference type="EMBL" id="KDN34866.1"/>
    </source>
</evidence>